<dbReference type="Gene3D" id="1.20.5.780">
    <property type="entry name" value="Single helix bin"/>
    <property type="match status" value="1"/>
</dbReference>
<name>K9VDC7_9CYAN</name>
<dbReference type="InterPro" id="IPR014795">
    <property type="entry name" value="TacA_1-like"/>
</dbReference>
<evidence type="ECO:0000256" key="1">
    <source>
        <dbReference type="ARBA" id="ARBA00022649"/>
    </source>
</evidence>
<evidence type="ECO:0000313" key="2">
    <source>
        <dbReference type="EMBL" id="AFZ05499.1"/>
    </source>
</evidence>
<dbReference type="KEGG" id="oni:Osc7112_0932"/>
<organism evidence="2 3">
    <name type="scientific">Phormidium nigroviride PCC 7112</name>
    <dbReference type="NCBI Taxonomy" id="179408"/>
    <lineage>
        <taxon>Bacteria</taxon>
        <taxon>Bacillati</taxon>
        <taxon>Cyanobacteriota</taxon>
        <taxon>Cyanophyceae</taxon>
        <taxon>Oscillatoriophycideae</taxon>
        <taxon>Oscillatoriales</taxon>
        <taxon>Oscillatoriaceae</taxon>
        <taxon>Phormidium</taxon>
    </lineage>
</organism>
<keyword evidence="1" id="KW-1277">Toxin-antitoxin system</keyword>
<gene>
    <name evidence="2" type="ORF">Osc7112_0932</name>
</gene>
<dbReference type="RefSeq" id="WP_015174827.1">
    <property type="nucleotide sequence ID" value="NC_019729.1"/>
</dbReference>
<proteinExistence type="predicted"/>
<dbReference type="Pfam" id="PF08681">
    <property type="entry name" value="TacA1"/>
    <property type="match status" value="1"/>
</dbReference>
<evidence type="ECO:0000313" key="3">
    <source>
        <dbReference type="Proteomes" id="UP000010478"/>
    </source>
</evidence>
<keyword evidence="3" id="KW-1185">Reference proteome</keyword>
<protein>
    <submittedName>
        <fullName evidence="2">Uncharacterized protein</fullName>
    </submittedName>
</protein>
<dbReference type="HOGENOM" id="CLU_2555023_0_0_3"/>
<dbReference type="EMBL" id="CP003614">
    <property type="protein sequence ID" value="AFZ05499.1"/>
    <property type="molecule type" value="Genomic_DNA"/>
</dbReference>
<dbReference type="Proteomes" id="UP000010478">
    <property type="component" value="Chromosome"/>
</dbReference>
<dbReference type="STRING" id="179408.Osc7112_0932"/>
<dbReference type="AlphaFoldDB" id="K9VDC7"/>
<sequence length="82" mass="9333">MRSLVKTETSTETRLSWWAYLFVLDEFIAEADATINGPAALGNPVLKLSERDWDFLLDMMLDPPPPNEALIKLFQDYGNSNK</sequence>
<dbReference type="eggNOG" id="COG4453">
    <property type="taxonomic scope" value="Bacteria"/>
</dbReference>
<accession>K9VDC7</accession>
<reference evidence="2 3" key="1">
    <citation type="submission" date="2012-05" db="EMBL/GenBank/DDBJ databases">
        <title>Finished chromosome of genome of Oscillatoria sp. PCC 7112.</title>
        <authorList>
            <consortium name="US DOE Joint Genome Institute"/>
            <person name="Gugger M."/>
            <person name="Coursin T."/>
            <person name="Rippka R."/>
            <person name="Tandeau De Marsac N."/>
            <person name="Huntemann M."/>
            <person name="Wei C.-L."/>
            <person name="Han J."/>
            <person name="Detter J.C."/>
            <person name="Han C."/>
            <person name="Tapia R."/>
            <person name="Davenport K."/>
            <person name="Daligault H."/>
            <person name="Erkkila T."/>
            <person name="Gu W."/>
            <person name="Munk A.C.C."/>
            <person name="Teshima H."/>
            <person name="Xu Y."/>
            <person name="Chain P."/>
            <person name="Chen A."/>
            <person name="Krypides N."/>
            <person name="Mavromatis K."/>
            <person name="Markowitz V."/>
            <person name="Szeto E."/>
            <person name="Ivanova N."/>
            <person name="Mikhailova N."/>
            <person name="Ovchinnikova G."/>
            <person name="Pagani I."/>
            <person name="Pati A."/>
            <person name="Goodwin L."/>
            <person name="Peters L."/>
            <person name="Pitluck S."/>
            <person name="Woyke T."/>
            <person name="Kerfeld C."/>
        </authorList>
    </citation>
    <scope>NUCLEOTIDE SEQUENCE [LARGE SCALE GENOMIC DNA]</scope>
    <source>
        <strain evidence="2 3">PCC 7112</strain>
    </source>
</reference>